<feature type="transmembrane region" description="Helical" evidence="1">
    <location>
        <begin position="76"/>
        <end position="95"/>
    </location>
</feature>
<evidence type="ECO:0000313" key="2">
    <source>
        <dbReference type="EMBL" id="GAA3013643.1"/>
    </source>
</evidence>
<sequence length="101" mass="11658">MKFEEQSLRIPRLSVKGSFLVFVSLVFGGIIFPYLLMLVGMSFKTGVMLTLPISLAFSLLYNHYFIETKQGFCKRFIIFLVVVTALLELLAYFWIVKGFIF</sequence>
<evidence type="ECO:0000256" key="1">
    <source>
        <dbReference type="SAM" id="Phobius"/>
    </source>
</evidence>
<dbReference type="EMBL" id="BAAAXQ010000021">
    <property type="protein sequence ID" value="GAA3013643.1"/>
    <property type="molecule type" value="Genomic_DNA"/>
</dbReference>
<comment type="caution">
    <text evidence="2">The sequence shown here is derived from an EMBL/GenBank/DDBJ whole genome shotgun (WGS) entry which is preliminary data.</text>
</comment>
<proteinExistence type="predicted"/>
<keyword evidence="1" id="KW-0472">Membrane</keyword>
<keyword evidence="3" id="KW-1185">Reference proteome</keyword>
<keyword evidence="1" id="KW-1133">Transmembrane helix</keyword>
<feature type="transmembrane region" description="Helical" evidence="1">
    <location>
        <begin position="46"/>
        <end position="64"/>
    </location>
</feature>
<evidence type="ECO:0000313" key="3">
    <source>
        <dbReference type="Proteomes" id="UP001501577"/>
    </source>
</evidence>
<organism evidence="2 3">
    <name type="scientific">Tetragenococcus solitarius</name>
    <dbReference type="NCBI Taxonomy" id="71453"/>
    <lineage>
        <taxon>Bacteria</taxon>
        <taxon>Bacillati</taxon>
        <taxon>Bacillota</taxon>
        <taxon>Bacilli</taxon>
        <taxon>Lactobacillales</taxon>
        <taxon>Enterococcaceae</taxon>
        <taxon>Tetragenococcus</taxon>
    </lineage>
</organism>
<gene>
    <name evidence="2" type="ORF">GCM10019998_07200</name>
</gene>
<feature type="transmembrane region" description="Helical" evidence="1">
    <location>
        <begin position="20"/>
        <end position="40"/>
    </location>
</feature>
<keyword evidence="1" id="KW-0812">Transmembrane</keyword>
<name>A0ABP6KM38_9ENTE</name>
<accession>A0ABP6KM38</accession>
<protein>
    <submittedName>
        <fullName evidence="2">Uncharacterized protein</fullName>
    </submittedName>
</protein>
<dbReference type="Proteomes" id="UP001501577">
    <property type="component" value="Unassembled WGS sequence"/>
</dbReference>
<reference evidence="3" key="1">
    <citation type="journal article" date="2019" name="Int. J. Syst. Evol. Microbiol.">
        <title>The Global Catalogue of Microorganisms (GCM) 10K type strain sequencing project: providing services to taxonomists for standard genome sequencing and annotation.</title>
        <authorList>
            <consortium name="The Broad Institute Genomics Platform"/>
            <consortium name="The Broad Institute Genome Sequencing Center for Infectious Disease"/>
            <person name="Wu L."/>
            <person name="Ma J."/>
        </authorList>
    </citation>
    <scope>NUCLEOTIDE SEQUENCE [LARGE SCALE GENOMIC DNA]</scope>
    <source>
        <strain evidence="3">JCM 8736</strain>
    </source>
</reference>
<dbReference type="RefSeq" id="WP_157061671.1">
    <property type="nucleotide sequence ID" value="NZ_BAAAXQ010000021.1"/>
</dbReference>